<dbReference type="EC" id="2.7.13.3" evidence="2"/>
<dbReference type="Gene3D" id="1.20.5.1930">
    <property type="match status" value="1"/>
</dbReference>
<dbReference type="CDD" id="cd16917">
    <property type="entry name" value="HATPase_UhpB-NarQ-NarX-like"/>
    <property type="match status" value="1"/>
</dbReference>
<keyword evidence="4" id="KW-0808">Transferase</keyword>
<evidence type="ECO:0000256" key="1">
    <source>
        <dbReference type="ARBA" id="ARBA00000085"/>
    </source>
</evidence>
<keyword evidence="7" id="KW-0067">ATP-binding</keyword>
<evidence type="ECO:0000256" key="5">
    <source>
        <dbReference type="ARBA" id="ARBA00022741"/>
    </source>
</evidence>
<dbReference type="AlphaFoldDB" id="A0A077LXI9"/>
<dbReference type="GO" id="GO:0016020">
    <property type="term" value="C:membrane"/>
    <property type="evidence" value="ECO:0007669"/>
    <property type="project" value="InterPro"/>
</dbReference>
<comment type="catalytic activity">
    <reaction evidence="1">
        <text>ATP + protein L-histidine = ADP + protein N-phospho-L-histidine.</text>
        <dbReference type="EC" id="2.7.13.3"/>
    </reaction>
</comment>
<keyword evidence="10" id="KW-0812">Transmembrane</keyword>
<evidence type="ECO:0000256" key="3">
    <source>
        <dbReference type="ARBA" id="ARBA00022553"/>
    </source>
</evidence>
<comment type="caution">
    <text evidence="13">The sequence shown here is derived from an EMBL/GenBank/DDBJ whole genome shotgun (WGS) entry which is preliminary data.</text>
</comment>
<dbReference type="OrthoDB" id="227596at2"/>
<dbReference type="EMBL" id="CAJB01000121">
    <property type="protein sequence ID" value="CCH77622.1"/>
    <property type="molecule type" value="Genomic_DNA"/>
</dbReference>
<evidence type="ECO:0000259" key="11">
    <source>
        <dbReference type="Pfam" id="PF02518"/>
    </source>
</evidence>
<dbReference type="SUPFAM" id="SSF55874">
    <property type="entry name" value="ATPase domain of HSP90 chaperone/DNA topoisomerase II/histidine kinase"/>
    <property type="match status" value="1"/>
</dbReference>
<keyword evidence="6 13" id="KW-0418">Kinase</keyword>
<keyword evidence="10" id="KW-0472">Membrane</keyword>
<feature type="transmembrane region" description="Helical" evidence="10">
    <location>
        <begin position="113"/>
        <end position="130"/>
    </location>
</feature>
<dbReference type="InterPro" id="IPR003594">
    <property type="entry name" value="HATPase_dom"/>
</dbReference>
<dbReference type="Pfam" id="PF02518">
    <property type="entry name" value="HATPase_c"/>
    <property type="match status" value="1"/>
</dbReference>
<feature type="domain" description="Histidine kinase/HSP90-like ATPase" evidence="11">
    <location>
        <begin position="296"/>
        <end position="381"/>
    </location>
</feature>
<dbReference type="GO" id="GO:0046983">
    <property type="term" value="F:protein dimerization activity"/>
    <property type="evidence" value="ECO:0007669"/>
    <property type="project" value="InterPro"/>
</dbReference>
<dbReference type="Pfam" id="PF07730">
    <property type="entry name" value="HisKA_3"/>
    <property type="match status" value="1"/>
</dbReference>
<reference evidence="13 14" key="1">
    <citation type="journal article" date="2013" name="ISME J.">
        <title>A metabolic model for members of the genus Tetrasphaera involved in enhanced biological phosphorus removal.</title>
        <authorList>
            <person name="Kristiansen R."/>
            <person name="Nguyen H.T.T."/>
            <person name="Saunders A.M."/>
            <person name="Nielsen J.L."/>
            <person name="Wimmer R."/>
            <person name="Le V.Q."/>
            <person name="McIlroy S.J."/>
            <person name="Petrovski S."/>
            <person name="Seviour R.J."/>
            <person name="Calteau A."/>
            <person name="Nielsen K.L."/>
            <person name="Nielsen P.H."/>
        </authorList>
    </citation>
    <scope>NUCLEOTIDE SEQUENCE [LARGE SCALE GENOMIC DNA]</scope>
    <source>
        <strain evidence="13 14">T1-X7</strain>
    </source>
</reference>
<dbReference type="Gene3D" id="3.30.565.10">
    <property type="entry name" value="Histidine kinase-like ATPase, C-terminal domain"/>
    <property type="match status" value="1"/>
</dbReference>
<dbReference type="STRING" id="1194083.BN12_2070005"/>
<evidence type="ECO:0000256" key="4">
    <source>
        <dbReference type="ARBA" id="ARBA00022679"/>
    </source>
</evidence>
<dbReference type="InterPro" id="IPR050482">
    <property type="entry name" value="Sensor_HK_TwoCompSys"/>
</dbReference>
<keyword evidence="10" id="KW-1133">Transmembrane helix</keyword>
<feature type="domain" description="Signal transduction histidine kinase subgroup 3 dimerisation and phosphoacceptor" evidence="12">
    <location>
        <begin position="192"/>
        <end position="253"/>
    </location>
</feature>
<evidence type="ECO:0000256" key="6">
    <source>
        <dbReference type="ARBA" id="ARBA00022777"/>
    </source>
</evidence>
<keyword evidence="3" id="KW-0597">Phosphoprotein</keyword>
<keyword evidence="5" id="KW-0547">Nucleotide-binding</keyword>
<organism evidence="13 14">
    <name type="scientific">Nostocoides japonicum T1-X7</name>
    <dbReference type="NCBI Taxonomy" id="1194083"/>
    <lineage>
        <taxon>Bacteria</taxon>
        <taxon>Bacillati</taxon>
        <taxon>Actinomycetota</taxon>
        <taxon>Actinomycetes</taxon>
        <taxon>Micrococcales</taxon>
        <taxon>Intrasporangiaceae</taxon>
        <taxon>Nostocoides</taxon>
    </lineage>
</organism>
<evidence type="ECO:0000256" key="9">
    <source>
        <dbReference type="SAM" id="Coils"/>
    </source>
</evidence>
<protein>
    <recommendedName>
        <fullName evidence="2">histidine kinase</fullName>
        <ecNumber evidence="2">2.7.13.3</ecNumber>
    </recommendedName>
</protein>
<feature type="transmembrane region" description="Helical" evidence="10">
    <location>
        <begin position="88"/>
        <end position="106"/>
    </location>
</feature>
<dbReference type="GO" id="GO:0000155">
    <property type="term" value="F:phosphorelay sensor kinase activity"/>
    <property type="evidence" value="ECO:0007669"/>
    <property type="project" value="InterPro"/>
</dbReference>
<evidence type="ECO:0000256" key="8">
    <source>
        <dbReference type="ARBA" id="ARBA00023012"/>
    </source>
</evidence>
<feature type="transmembrane region" description="Helical" evidence="10">
    <location>
        <begin position="142"/>
        <end position="160"/>
    </location>
</feature>
<evidence type="ECO:0000256" key="2">
    <source>
        <dbReference type="ARBA" id="ARBA00012438"/>
    </source>
</evidence>
<keyword evidence="8" id="KW-0902">Two-component regulatory system</keyword>
<dbReference type="PANTHER" id="PTHR24421:SF10">
    <property type="entry name" value="NITRATE_NITRITE SENSOR PROTEIN NARQ"/>
    <property type="match status" value="1"/>
</dbReference>
<dbReference type="GO" id="GO:0005524">
    <property type="term" value="F:ATP binding"/>
    <property type="evidence" value="ECO:0007669"/>
    <property type="project" value="UniProtKB-KW"/>
</dbReference>
<evidence type="ECO:0000256" key="7">
    <source>
        <dbReference type="ARBA" id="ARBA00022840"/>
    </source>
</evidence>
<keyword evidence="9" id="KW-0175">Coiled coil</keyword>
<evidence type="ECO:0000313" key="13">
    <source>
        <dbReference type="EMBL" id="CCH77622.1"/>
    </source>
</evidence>
<sequence length="386" mass="40598">MRSPLLGVWERLRQGSTSFLVDASLGALLAGWAVVDTLAEPALAPAACLPAAVASGSVALRTRAPMAMAVLASVGFLGYGLAPGTSTPLWSFVTILVVAFAVGAQLRGRRRWAAMSVLLLVTYAVQILDAHRSPGELTWGEVFLTPAVLVLGPALAGWLLQRARRQAVDLRRLAAELETERGRYAAAAAEAERSRIARELHDVISHSVSVMVVQAGAAEQLLPPGSPAREQIRAVRNTGKEALAELRRQLGLLGTGGDPAPLPGLDDLPQLARATGATLTSEGVPAGDTSPGLGLTAYRVVQEALTNASRYAAGASVRIRVVHRGDELELDVANDAGRPADQRGSGRGLAGMRERVELYGGSLDAGPREGGWRVHAWLPRRSGSPR</sequence>
<name>A0A077LXI9_9MICO</name>
<keyword evidence="14" id="KW-1185">Reference proteome</keyword>
<proteinExistence type="predicted"/>
<feature type="coiled-coil region" evidence="9">
    <location>
        <begin position="160"/>
        <end position="194"/>
    </location>
</feature>
<gene>
    <name evidence="13" type="ORF">BN12_2070005</name>
</gene>
<dbReference type="InterPro" id="IPR011712">
    <property type="entry name" value="Sig_transdc_His_kin_sub3_dim/P"/>
</dbReference>
<dbReference type="Proteomes" id="UP000035721">
    <property type="component" value="Unassembled WGS sequence"/>
</dbReference>
<dbReference type="RefSeq" id="WP_048554518.1">
    <property type="nucleotide sequence ID" value="NZ_HF570958.1"/>
</dbReference>
<evidence type="ECO:0000256" key="10">
    <source>
        <dbReference type="SAM" id="Phobius"/>
    </source>
</evidence>
<accession>A0A077LXI9</accession>
<evidence type="ECO:0000259" key="12">
    <source>
        <dbReference type="Pfam" id="PF07730"/>
    </source>
</evidence>
<dbReference type="InterPro" id="IPR036890">
    <property type="entry name" value="HATPase_C_sf"/>
</dbReference>
<evidence type="ECO:0000313" key="14">
    <source>
        <dbReference type="Proteomes" id="UP000035721"/>
    </source>
</evidence>
<dbReference type="PANTHER" id="PTHR24421">
    <property type="entry name" value="NITRATE/NITRITE SENSOR PROTEIN NARX-RELATED"/>
    <property type="match status" value="1"/>
</dbReference>